<dbReference type="RefSeq" id="WP_054537562.1">
    <property type="nucleotide sequence ID" value="NZ_JACIEQ010000001.1"/>
</dbReference>
<dbReference type="EMBL" id="JACIEQ010000001">
    <property type="protein sequence ID" value="MBB4021599.1"/>
    <property type="molecule type" value="Genomic_DNA"/>
</dbReference>
<dbReference type="GO" id="GO:0004672">
    <property type="term" value="F:protein kinase activity"/>
    <property type="evidence" value="ECO:0007669"/>
    <property type="project" value="UniProtKB-ARBA"/>
</dbReference>
<organism evidence="4 5">
    <name type="scientific">Actibacterium naphthalenivorans</name>
    <dbReference type="NCBI Taxonomy" id="1614693"/>
    <lineage>
        <taxon>Bacteria</taxon>
        <taxon>Pseudomonadati</taxon>
        <taxon>Pseudomonadota</taxon>
        <taxon>Alphaproteobacteria</taxon>
        <taxon>Rhodobacterales</taxon>
        <taxon>Roseobacteraceae</taxon>
        <taxon>Actibacterium</taxon>
    </lineage>
</organism>
<gene>
    <name evidence="4" type="ORF">GGR17_001390</name>
</gene>
<protein>
    <submittedName>
        <fullName evidence="4">HPt (Histidine-containing phosphotransfer) domain-containing protein</fullName>
    </submittedName>
</protein>
<reference evidence="4" key="1">
    <citation type="submission" date="2020-08" db="EMBL/GenBank/DDBJ databases">
        <title>Genomic Encyclopedia of Type Strains, Phase IV (KMG-IV): sequencing the most valuable type-strain genomes for metagenomic binning, comparative biology and taxonomic classification.</title>
        <authorList>
            <person name="Goeker M."/>
        </authorList>
    </citation>
    <scope>NUCLEOTIDE SEQUENCE [LARGE SCALE GENOMIC DNA]</scope>
    <source>
        <strain evidence="4">DSM 105040</strain>
    </source>
</reference>
<name>A0A840CE84_9RHOB</name>
<keyword evidence="5" id="KW-1185">Reference proteome</keyword>
<feature type="domain" description="HPt" evidence="3">
    <location>
        <begin position="8"/>
        <end position="110"/>
    </location>
</feature>
<comment type="caution">
    <text evidence="4">The sequence shown here is derived from an EMBL/GenBank/DDBJ whole genome shotgun (WGS) entry which is preliminary data.</text>
</comment>
<dbReference type="SUPFAM" id="SSF47226">
    <property type="entry name" value="Histidine-containing phosphotransfer domain, HPT domain"/>
    <property type="match status" value="1"/>
</dbReference>
<keyword evidence="1" id="KW-0902">Two-component regulatory system</keyword>
<feature type="modified residue" description="Phosphohistidine" evidence="2">
    <location>
        <position position="51"/>
    </location>
</feature>
<evidence type="ECO:0000313" key="4">
    <source>
        <dbReference type="EMBL" id="MBB4021599.1"/>
    </source>
</evidence>
<dbReference type="InterPro" id="IPR008207">
    <property type="entry name" value="Sig_transdc_His_kin_Hpt_dom"/>
</dbReference>
<proteinExistence type="predicted"/>
<dbReference type="AlphaFoldDB" id="A0A840CE84"/>
<evidence type="ECO:0000256" key="2">
    <source>
        <dbReference type="PROSITE-ProRule" id="PRU00110"/>
    </source>
</evidence>
<dbReference type="GO" id="GO:0000160">
    <property type="term" value="P:phosphorelay signal transduction system"/>
    <property type="evidence" value="ECO:0007669"/>
    <property type="project" value="UniProtKB-KW"/>
</dbReference>
<sequence length="111" mass="12224">MIDWNRIKELQGEVGTEAFAEVVELFLEEVEEGIGRLPRASSTASLQEELHFLKGSALNLGFRQFAQLCHEEEQAAATRGPAAVDRVALTDCYQRSKETFSARLARLGAAA</sequence>
<evidence type="ECO:0000259" key="3">
    <source>
        <dbReference type="PROSITE" id="PS50894"/>
    </source>
</evidence>
<dbReference type="PROSITE" id="PS50894">
    <property type="entry name" value="HPT"/>
    <property type="match status" value="1"/>
</dbReference>
<accession>A0A840CE84</accession>
<dbReference type="Gene3D" id="1.20.120.160">
    <property type="entry name" value="HPT domain"/>
    <property type="match status" value="1"/>
</dbReference>
<evidence type="ECO:0000256" key="1">
    <source>
        <dbReference type="ARBA" id="ARBA00023012"/>
    </source>
</evidence>
<dbReference type="Proteomes" id="UP000585681">
    <property type="component" value="Unassembled WGS sequence"/>
</dbReference>
<keyword evidence="2" id="KW-0597">Phosphoprotein</keyword>
<evidence type="ECO:0000313" key="5">
    <source>
        <dbReference type="Proteomes" id="UP000585681"/>
    </source>
</evidence>
<dbReference type="InterPro" id="IPR036641">
    <property type="entry name" value="HPT_dom_sf"/>
</dbReference>
<dbReference type="Pfam" id="PF01627">
    <property type="entry name" value="Hpt"/>
    <property type="match status" value="1"/>
</dbReference>